<keyword evidence="3" id="KW-1185">Reference proteome</keyword>
<accession>A0A081XYX5</accession>
<dbReference type="AlphaFoldDB" id="A0A081XYX5"/>
<comment type="caution">
    <text evidence="2">The sequence shown here is derived from an EMBL/GenBank/DDBJ whole genome shotgun (WGS) entry which is preliminary data.</text>
</comment>
<dbReference type="STRING" id="55952.BU52_01480"/>
<sequence length="100" mass="10858">MKTDGGERLVDGIQRSRELVRMGVLPKDQGIEGVQQFSGTGLFEHVREIAISAVFPAQSLDALGEFRRLRIVFGGRGVIGHEPRLPTEASNGITAEQRGS</sequence>
<reference evidence="2 3" key="1">
    <citation type="submission" date="2014-02" db="EMBL/GenBank/DDBJ databases">
        <title>The genome announcement of Streptomyces toyocaensis NRRL15009.</title>
        <authorList>
            <person name="Hong H.-J."/>
            <person name="Kwun M.J."/>
        </authorList>
    </citation>
    <scope>NUCLEOTIDE SEQUENCE [LARGE SCALE GENOMIC DNA]</scope>
    <source>
        <strain evidence="2 3">NRRL 15009</strain>
    </source>
</reference>
<evidence type="ECO:0000313" key="3">
    <source>
        <dbReference type="Proteomes" id="UP000028341"/>
    </source>
</evidence>
<gene>
    <name evidence="2" type="ORF">BU52_01480</name>
</gene>
<proteinExistence type="predicted"/>
<dbReference type="Proteomes" id="UP000028341">
    <property type="component" value="Unassembled WGS sequence"/>
</dbReference>
<name>A0A081XYX5_STRTO</name>
<evidence type="ECO:0000313" key="2">
    <source>
        <dbReference type="EMBL" id="KES08748.1"/>
    </source>
</evidence>
<protein>
    <submittedName>
        <fullName evidence="2">Uncharacterized protein</fullName>
    </submittedName>
</protein>
<evidence type="ECO:0000256" key="1">
    <source>
        <dbReference type="SAM" id="MobiDB-lite"/>
    </source>
</evidence>
<feature type="region of interest" description="Disordered" evidence="1">
    <location>
        <begin position="80"/>
        <end position="100"/>
    </location>
</feature>
<dbReference type="EMBL" id="JFCB01000001">
    <property type="protein sequence ID" value="KES08748.1"/>
    <property type="molecule type" value="Genomic_DNA"/>
</dbReference>
<organism evidence="2 3">
    <name type="scientific">Streptomyces toyocaensis</name>
    <dbReference type="NCBI Taxonomy" id="55952"/>
    <lineage>
        <taxon>Bacteria</taxon>
        <taxon>Bacillati</taxon>
        <taxon>Actinomycetota</taxon>
        <taxon>Actinomycetes</taxon>
        <taxon>Kitasatosporales</taxon>
        <taxon>Streptomycetaceae</taxon>
        <taxon>Streptomyces</taxon>
    </lineage>
</organism>